<dbReference type="RefSeq" id="XP_067919795.1">
    <property type="nucleotide sequence ID" value="XM_068068227.1"/>
</dbReference>
<keyword evidence="3" id="KW-1185">Reference proteome</keyword>
<sequence>MAPPEGSHRRCGNACCGCCPCGPDRWSVCGVFECLCGCELTTRDFLRLLPCLLWCFVSIISSVLHVVIPVCSDRFPATMPIFWGWLSALPAFVCAVLIMLYHRDATQEHGFSQETAKCFGAFYGFLSILGCFVYLTFVISAVVMVVQCNPIITVDGLTNCDPGNFGYNAFWFFMTITWLIFQSCLTPRARFVEELVSKHQQLQAAGGGANLSFGPGHGGGYRPSMQGSTSRVSVIHPTVYGNPAAPGVYETPMVYGSPTEMTGPTTYAKNVEASS</sequence>
<evidence type="ECO:0000313" key="3">
    <source>
        <dbReference type="Proteomes" id="UP000221165"/>
    </source>
</evidence>
<proteinExistence type="predicted"/>
<organism evidence="2 3">
    <name type="scientific">Cystoisospora suis</name>
    <dbReference type="NCBI Taxonomy" id="483139"/>
    <lineage>
        <taxon>Eukaryota</taxon>
        <taxon>Sar</taxon>
        <taxon>Alveolata</taxon>
        <taxon>Apicomplexa</taxon>
        <taxon>Conoidasida</taxon>
        <taxon>Coccidia</taxon>
        <taxon>Eucoccidiorida</taxon>
        <taxon>Eimeriorina</taxon>
        <taxon>Sarcocystidae</taxon>
        <taxon>Cystoisospora</taxon>
    </lineage>
</organism>
<feature type="transmembrane region" description="Helical" evidence="1">
    <location>
        <begin position="51"/>
        <end position="70"/>
    </location>
</feature>
<feature type="transmembrane region" description="Helical" evidence="1">
    <location>
        <begin position="165"/>
        <end position="181"/>
    </location>
</feature>
<dbReference type="OrthoDB" id="328460at2759"/>
<dbReference type="AlphaFoldDB" id="A0A2C6KNJ2"/>
<comment type="caution">
    <text evidence="2">The sequence shown here is derived from an EMBL/GenBank/DDBJ whole genome shotgun (WGS) entry which is preliminary data.</text>
</comment>
<keyword evidence="1 2" id="KW-0812">Transmembrane</keyword>
<dbReference type="Proteomes" id="UP000221165">
    <property type="component" value="Unassembled WGS sequence"/>
</dbReference>
<accession>A0A2C6KNJ2</accession>
<dbReference type="VEuPathDB" id="ToxoDB:CSUI_008088"/>
<evidence type="ECO:0000313" key="2">
    <source>
        <dbReference type="EMBL" id="PHJ18085.1"/>
    </source>
</evidence>
<reference evidence="2 3" key="1">
    <citation type="journal article" date="2017" name="Int. J. Parasitol.">
        <title>The genome of the protozoan parasite Cystoisospora suis and a reverse vaccinology approach to identify vaccine candidates.</title>
        <authorList>
            <person name="Palmieri N."/>
            <person name="Shrestha A."/>
            <person name="Ruttkowski B."/>
            <person name="Beck T."/>
            <person name="Vogl C."/>
            <person name="Tomley F."/>
            <person name="Blake D.P."/>
            <person name="Joachim A."/>
        </authorList>
    </citation>
    <scope>NUCLEOTIDE SEQUENCE [LARGE SCALE GENOMIC DNA]</scope>
    <source>
        <strain evidence="2 3">Wien I</strain>
    </source>
</reference>
<feature type="transmembrane region" description="Helical" evidence="1">
    <location>
        <begin position="122"/>
        <end position="145"/>
    </location>
</feature>
<keyword evidence="1" id="KW-0472">Membrane</keyword>
<dbReference type="GeneID" id="94431438"/>
<feature type="transmembrane region" description="Helical" evidence="1">
    <location>
        <begin position="82"/>
        <end position="101"/>
    </location>
</feature>
<gene>
    <name evidence="2" type="ORF">CSUI_008088</name>
</gene>
<evidence type="ECO:0000256" key="1">
    <source>
        <dbReference type="SAM" id="Phobius"/>
    </source>
</evidence>
<name>A0A2C6KNJ2_9APIC</name>
<protein>
    <submittedName>
        <fullName evidence="2">Transmembrane protein</fullName>
    </submittedName>
</protein>
<keyword evidence="1" id="KW-1133">Transmembrane helix</keyword>
<dbReference type="EMBL" id="MIGC01004428">
    <property type="protein sequence ID" value="PHJ18085.1"/>
    <property type="molecule type" value="Genomic_DNA"/>
</dbReference>